<dbReference type="EMBL" id="KD064127">
    <property type="protein sequence ID" value="EMS63850.1"/>
    <property type="molecule type" value="Genomic_DNA"/>
</dbReference>
<evidence type="ECO:0000256" key="1">
    <source>
        <dbReference type="SAM" id="MobiDB-lite"/>
    </source>
</evidence>
<reference evidence="2" key="1">
    <citation type="journal article" date="2013" name="Nature">
        <title>Draft genome of the wheat A-genome progenitor Triticum urartu.</title>
        <authorList>
            <person name="Ling H.Q."/>
            <person name="Zhao S."/>
            <person name="Liu D."/>
            <person name="Wang J."/>
            <person name="Sun H."/>
            <person name="Zhang C."/>
            <person name="Fan H."/>
            <person name="Li D."/>
            <person name="Dong L."/>
            <person name="Tao Y."/>
            <person name="Gao C."/>
            <person name="Wu H."/>
            <person name="Li Y."/>
            <person name="Cui Y."/>
            <person name="Guo X."/>
            <person name="Zheng S."/>
            <person name="Wang B."/>
            <person name="Yu K."/>
            <person name="Liang Q."/>
            <person name="Yang W."/>
            <person name="Lou X."/>
            <person name="Chen J."/>
            <person name="Feng M."/>
            <person name="Jian J."/>
            <person name="Zhang X."/>
            <person name="Luo G."/>
            <person name="Jiang Y."/>
            <person name="Liu J."/>
            <person name="Wang Z."/>
            <person name="Sha Y."/>
            <person name="Zhang B."/>
            <person name="Wu H."/>
            <person name="Tang D."/>
            <person name="Shen Q."/>
            <person name="Xue P."/>
            <person name="Zou S."/>
            <person name="Wang X."/>
            <person name="Liu X."/>
            <person name="Wang F."/>
            <person name="Yang Y."/>
            <person name="An X."/>
            <person name="Dong Z."/>
            <person name="Zhang K."/>
            <person name="Zhang X."/>
            <person name="Luo M.C."/>
            <person name="Dvorak J."/>
            <person name="Tong Y."/>
            <person name="Wang J."/>
            <person name="Yang H."/>
            <person name="Li Z."/>
            <person name="Wang D."/>
            <person name="Zhang A."/>
            <person name="Wang J."/>
        </authorList>
    </citation>
    <scope>NUCLEOTIDE SEQUENCE</scope>
</reference>
<organism evidence="2">
    <name type="scientific">Triticum urartu</name>
    <name type="common">Red wild einkorn</name>
    <name type="synonym">Crithodium urartu</name>
    <dbReference type="NCBI Taxonomy" id="4572"/>
    <lineage>
        <taxon>Eukaryota</taxon>
        <taxon>Viridiplantae</taxon>
        <taxon>Streptophyta</taxon>
        <taxon>Embryophyta</taxon>
        <taxon>Tracheophyta</taxon>
        <taxon>Spermatophyta</taxon>
        <taxon>Magnoliopsida</taxon>
        <taxon>Liliopsida</taxon>
        <taxon>Poales</taxon>
        <taxon>Poaceae</taxon>
        <taxon>BOP clade</taxon>
        <taxon>Pooideae</taxon>
        <taxon>Triticodae</taxon>
        <taxon>Triticeae</taxon>
        <taxon>Triticinae</taxon>
        <taxon>Triticum</taxon>
    </lineage>
</organism>
<gene>
    <name evidence="2" type="ORF">TRIUR3_24263</name>
</gene>
<protein>
    <submittedName>
        <fullName evidence="2">Uncharacterized protein</fullName>
    </submittedName>
</protein>
<sequence length="146" mass="16271">MADVGEAGTPARWRQNWGVGARGVCWCCSTWSTMVHGRRSAPAGLLADDGRRQRRGPRTQAVVGRIGQLGGGEVGVGKEAAKWRRRSCDAVQKREARGRRGRRGVRAAEGGGGDARWNEGKGISRRWLLWRHEVEERERDREKRSA</sequence>
<accession>M8AG49</accession>
<name>M8AG49_TRIUA</name>
<evidence type="ECO:0000313" key="2">
    <source>
        <dbReference type="EMBL" id="EMS63850.1"/>
    </source>
</evidence>
<feature type="region of interest" description="Disordered" evidence="1">
    <location>
        <begin position="92"/>
        <end position="119"/>
    </location>
</feature>
<dbReference type="AlphaFoldDB" id="M8AG49"/>
<feature type="compositionally biased region" description="Basic residues" evidence="1">
    <location>
        <begin position="96"/>
        <end position="105"/>
    </location>
</feature>
<proteinExistence type="predicted"/>